<feature type="region of interest" description="Disordered" evidence="2">
    <location>
        <begin position="1"/>
        <end position="100"/>
    </location>
</feature>
<feature type="compositionally biased region" description="Basic and acidic residues" evidence="2">
    <location>
        <begin position="40"/>
        <end position="51"/>
    </location>
</feature>
<accession>A0A6P7FXE2</accession>
<name>A0A6P7FXE2_DIAVI</name>
<evidence type="ECO:0000313" key="3">
    <source>
        <dbReference type="RefSeq" id="XP_028137537.1"/>
    </source>
</evidence>
<evidence type="ECO:0000256" key="1">
    <source>
        <dbReference type="SAM" id="Coils"/>
    </source>
</evidence>
<dbReference type="AlphaFoldDB" id="A0A6P7FXE2"/>
<organism evidence="4">
    <name type="scientific">Diabrotica virgifera virgifera</name>
    <name type="common">western corn rootworm</name>
    <dbReference type="NCBI Taxonomy" id="50390"/>
    <lineage>
        <taxon>Eukaryota</taxon>
        <taxon>Metazoa</taxon>
        <taxon>Ecdysozoa</taxon>
        <taxon>Arthropoda</taxon>
        <taxon>Hexapoda</taxon>
        <taxon>Insecta</taxon>
        <taxon>Pterygota</taxon>
        <taxon>Neoptera</taxon>
        <taxon>Endopterygota</taxon>
        <taxon>Coleoptera</taxon>
        <taxon>Polyphaga</taxon>
        <taxon>Cucujiformia</taxon>
        <taxon>Chrysomeloidea</taxon>
        <taxon>Chrysomelidae</taxon>
        <taxon>Galerucinae</taxon>
        <taxon>Diabroticina</taxon>
        <taxon>Diabroticites</taxon>
        <taxon>Diabrotica</taxon>
    </lineage>
</organism>
<gene>
    <name evidence="3 4" type="primary">LOC114332031</name>
</gene>
<dbReference type="RefSeq" id="XP_028137538.1">
    <property type="nucleotide sequence ID" value="XM_028281737.1"/>
</dbReference>
<dbReference type="RefSeq" id="XP_028137537.1">
    <property type="nucleotide sequence ID" value="XM_028281736.1"/>
</dbReference>
<feature type="compositionally biased region" description="Basic residues" evidence="2">
    <location>
        <begin position="27"/>
        <end position="39"/>
    </location>
</feature>
<protein>
    <submittedName>
        <fullName evidence="3 4">Uncharacterized protein LOC114332031</fullName>
    </submittedName>
</protein>
<dbReference type="PANTHER" id="PTHR46601">
    <property type="entry name" value="ULP_PROTEASE DOMAIN-CONTAINING PROTEIN"/>
    <property type="match status" value="1"/>
</dbReference>
<reference evidence="3 4" key="1">
    <citation type="submission" date="2025-04" db="UniProtKB">
        <authorList>
            <consortium name="RefSeq"/>
        </authorList>
    </citation>
    <scope>IDENTIFICATION</scope>
    <source>
        <tissue evidence="3 4">Whole insect</tissue>
    </source>
</reference>
<feature type="coiled-coil region" evidence="1">
    <location>
        <begin position="102"/>
        <end position="136"/>
    </location>
</feature>
<dbReference type="PANTHER" id="PTHR46601:SF2">
    <property type="entry name" value="UBIQUITIN-LIKE PROTEASE FAMILY PROFILE DOMAIN-CONTAINING PROTEIN"/>
    <property type="match status" value="1"/>
</dbReference>
<evidence type="ECO:0000313" key="4">
    <source>
        <dbReference type="RefSeq" id="XP_028137538.1"/>
    </source>
</evidence>
<feature type="compositionally biased region" description="Basic and acidic residues" evidence="2">
    <location>
        <begin position="15"/>
        <end position="26"/>
    </location>
</feature>
<feature type="region of interest" description="Disordered" evidence="2">
    <location>
        <begin position="724"/>
        <end position="744"/>
    </location>
</feature>
<keyword evidence="1" id="KW-0175">Coiled coil</keyword>
<proteinExistence type="predicted"/>
<sequence length="860" mass="99678">MALTPAEKQRRYREKLKQDPIKNADSKKKHLERYHSNKKLVKDMTEREHRDAKRKWRKANKKRQERQKIAQVILNNTPDSTPRAGTPVSPHSRGRRQVRRDRSALYRQNIKLKEENEMLKKKYNKYKKRCQRQKHKAKKTKDGDKKYATLSNAIRDHYSKIKTVRDRLAIRRIFYGDIIRNSKMKLAIVKDSLGIIKLKKPQIAPKQATLAKKIKMFYDRDDISRTTAGKRETVTYKKSKMQKRYLLDTMKNLFNSFKRENPDENCSYSYFSKHRPFYIKPPVVGGRDTCQCKMHINTQYILNALYSKKIILESNMTQVIEKTVCATDNRLCMTNGCASCSTKDIIYNTQNQSQTLKWQQWVRRSEIITDKSGNRKKVTKNIKEITEGTVEELIDKFKVAMTAIKKHIYNIKMQYKSYRLAIDDLKHNEVLLHVDFSENYNGKYFEEIQSHHFGGSRKQITLHTGVLYIKPQEADKAQVSSFCSVSPNNSHNPAAIWAHLHPVISTLKANHPHITTIHVFSDGPATQYRQKINFYFICTKIFEEYSFDRITWNFFEAGHGKGAADGVGGYLKRTADQKVSSGLDIHDAENFFLALKDCSKIQLYFITDTDIEKVEQTVPKDIVPLRGTMQVHQVFSETAGKLYYRDLSCFCQRGLCDCLSPQTYQPIPISSSSISQMSEGNDVDDTVNNKSSERNALEFMNENEVLTDISNIVTNPRKSYYEMVYSPTSSSDDDESLSNLQLEKEEASVSNSVDKKLIEKENLHPSKISFGVYILVKVSSNKKSYSYLGVAQSDVDDEGDIKIMFLKSIDDSGKRFKLIEKDVSYEPYENITEILPNPKITKKGKREFYEFDVPLNVFEK</sequence>
<evidence type="ECO:0000256" key="2">
    <source>
        <dbReference type="SAM" id="MobiDB-lite"/>
    </source>
</evidence>
<feature type="compositionally biased region" description="Basic residues" evidence="2">
    <location>
        <begin position="52"/>
        <end position="65"/>
    </location>
</feature>